<reference evidence="3 4" key="1">
    <citation type="submission" date="2018-11" db="EMBL/GenBank/DDBJ databases">
        <title>Proposal to divide the Flavobacteriaceae and reorganize its genera based on Amino Acid Identity values calculated from whole genome sequences.</title>
        <authorList>
            <person name="Nicholson A.C."/>
            <person name="Gulvik C.A."/>
            <person name="Whitney A.M."/>
            <person name="Humrighouse B.W."/>
            <person name="Bell M."/>
            <person name="Holmes B."/>
            <person name="Steigerwalt A."/>
            <person name="Villarma A."/>
            <person name="Sheth M."/>
            <person name="Batra D."/>
            <person name="Pryor J."/>
            <person name="Bernardet J.-F."/>
            <person name="Hugo C."/>
            <person name="Kampfer P."/>
            <person name="Newman J."/>
            <person name="Mcquiston J.R."/>
        </authorList>
    </citation>
    <scope>NUCLEOTIDE SEQUENCE [LARGE SCALE GENOMIC DNA]</scope>
    <source>
        <strain evidence="3 4">G0235</strain>
    </source>
</reference>
<dbReference type="Proteomes" id="UP000281899">
    <property type="component" value="Unassembled WGS sequence"/>
</dbReference>
<accession>A0ABX9WZM9</accession>
<evidence type="ECO:0000256" key="2">
    <source>
        <dbReference type="SAM" id="Phobius"/>
    </source>
</evidence>
<evidence type="ECO:0000313" key="4">
    <source>
        <dbReference type="Proteomes" id="UP000281899"/>
    </source>
</evidence>
<name>A0ABX9WZM9_9FLAO</name>
<proteinExistence type="predicted"/>
<protein>
    <submittedName>
        <fullName evidence="3">Uncharacterized protein</fullName>
    </submittedName>
</protein>
<comment type="caution">
    <text evidence="3">The sequence shown here is derived from an EMBL/GenBank/DDBJ whole genome shotgun (WGS) entry which is preliminary data.</text>
</comment>
<keyword evidence="4" id="KW-1185">Reference proteome</keyword>
<evidence type="ECO:0000256" key="1">
    <source>
        <dbReference type="SAM" id="MobiDB-lite"/>
    </source>
</evidence>
<sequence length="60" mass="6742">MKKNNVKRLVLFFFIPIGMIVAGMWLFKSNHKSVSAHDQASATGSSDSKGSHFKKLYLNK</sequence>
<gene>
    <name evidence="3" type="ORF">EGI15_22195</name>
</gene>
<feature type="transmembrane region" description="Helical" evidence="2">
    <location>
        <begin position="9"/>
        <end position="27"/>
    </location>
</feature>
<organism evidence="3 4">
    <name type="scientific">Chryseobacterium cucumeris</name>
    <dbReference type="NCBI Taxonomy" id="1813611"/>
    <lineage>
        <taxon>Bacteria</taxon>
        <taxon>Pseudomonadati</taxon>
        <taxon>Bacteroidota</taxon>
        <taxon>Flavobacteriia</taxon>
        <taxon>Flavobacteriales</taxon>
        <taxon>Weeksellaceae</taxon>
        <taxon>Chryseobacterium group</taxon>
        <taxon>Chryseobacterium</taxon>
    </lineage>
</organism>
<feature type="compositionally biased region" description="Polar residues" evidence="1">
    <location>
        <begin position="38"/>
        <end position="48"/>
    </location>
</feature>
<keyword evidence="2" id="KW-1133">Transmembrane helix</keyword>
<keyword evidence="2" id="KW-0472">Membrane</keyword>
<evidence type="ECO:0000313" key="3">
    <source>
        <dbReference type="EMBL" id="ROH86554.1"/>
    </source>
</evidence>
<dbReference type="EMBL" id="RJTW01000012">
    <property type="protein sequence ID" value="ROH86554.1"/>
    <property type="molecule type" value="Genomic_DNA"/>
</dbReference>
<feature type="compositionally biased region" description="Basic residues" evidence="1">
    <location>
        <begin position="51"/>
        <end position="60"/>
    </location>
</feature>
<feature type="region of interest" description="Disordered" evidence="1">
    <location>
        <begin position="38"/>
        <end position="60"/>
    </location>
</feature>
<keyword evidence="2" id="KW-0812">Transmembrane</keyword>